<protein>
    <submittedName>
        <fullName evidence="1">Uncharacterized protein</fullName>
    </submittedName>
</protein>
<dbReference type="AlphaFoldDB" id="A0ABD2CTF4"/>
<evidence type="ECO:0000313" key="2">
    <source>
        <dbReference type="Proteomes" id="UP001607303"/>
    </source>
</evidence>
<accession>A0ABD2CTF4</accession>
<comment type="caution">
    <text evidence="1">The sequence shown here is derived from an EMBL/GenBank/DDBJ whole genome shotgun (WGS) entry which is preliminary data.</text>
</comment>
<sequence length="126" mass="13925">PGKKFCISQVLQDVAVVSENQNNNWINQEKNGPLCLEIHFESFRVLNQRHDLLERGKEKSEANAVLVVFTFSSRPAVRKIRAPEALVPTTASAAPTAVPCESFPRESLSSELLISARPSSLLPREA</sequence>
<feature type="non-terminal residue" evidence="1">
    <location>
        <position position="1"/>
    </location>
</feature>
<dbReference type="EMBL" id="JAYRBN010000031">
    <property type="protein sequence ID" value="KAL2748406.1"/>
    <property type="molecule type" value="Genomic_DNA"/>
</dbReference>
<proteinExistence type="predicted"/>
<reference evidence="1 2" key="1">
    <citation type="journal article" date="2024" name="Ann. Entomol. Soc. Am.">
        <title>Genomic analyses of the southern and eastern yellowjacket wasps (Hymenoptera: Vespidae) reveal evolutionary signatures of social life.</title>
        <authorList>
            <person name="Catto M.A."/>
            <person name="Caine P.B."/>
            <person name="Orr S.E."/>
            <person name="Hunt B.G."/>
            <person name="Goodisman M.A.D."/>
        </authorList>
    </citation>
    <scope>NUCLEOTIDE SEQUENCE [LARGE SCALE GENOMIC DNA]</scope>
    <source>
        <strain evidence="1">232</strain>
        <tissue evidence="1">Head and thorax</tissue>
    </source>
</reference>
<name>A0ABD2CTF4_VESMC</name>
<gene>
    <name evidence="1" type="ORF">V1477_003049</name>
</gene>
<evidence type="ECO:0000313" key="1">
    <source>
        <dbReference type="EMBL" id="KAL2748406.1"/>
    </source>
</evidence>
<organism evidence="1 2">
    <name type="scientific">Vespula maculifrons</name>
    <name type="common">Eastern yellow jacket</name>
    <name type="synonym">Wasp</name>
    <dbReference type="NCBI Taxonomy" id="7453"/>
    <lineage>
        <taxon>Eukaryota</taxon>
        <taxon>Metazoa</taxon>
        <taxon>Ecdysozoa</taxon>
        <taxon>Arthropoda</taxon>
        <taxon>Hexapoda</taxon>
        <taxon>Insecta</taxon>
        <taxon>Pterygota</taxon>
        <taxon>Neoptera</taxon>
        <taxon>Endopterygota</taxon>
        <taxon>Hymenoptera</taxon>
        <taxon>Apocrita</taxon>
        <taxon>Aculeata</taxon>
        <taxon>Vespoidea</taxon>
        <taxon>Vespidae</taxon>
        <taxon>Vespinae</taxon>
        <taxon>Vespula</taxon>
    </lineage>
</organism>
<keyword evidence="2" id="KW-1185">Reference proteome</keyword>
<dbReference type="Proteomes" id="UP001607303">
    <property type="component" value="Unassembled WGS sequence"/>
</dbReference>